<dbReference type="KEGG" id="blac:94350501"/>
<organism evidence="1 2">
    <name type="scientific">Bremia lactucae</name>
    <name type="common">Lettuce downy mildew</name>
    <dbReference type="NCBI Taxonomy" id="4779"/>
    <lineage>
        <taxon>Eukaryota</taxon>
        <taxon>Sar</taxon>
        <taxon>Stramenopiles</taxon>
        <taxon>Oomycota</taxon>
        <taxon>Peronosporomycetes</taxon>
        <taxon>Peronosporales</taxon>
        <taxon>Peronosporaceae</taxon>
        <taxon>Bremia</taxon>
    </lineage>
</organism>
<accession>A0A976FFH6</accession>
<protein>
    <submittedName>
        <fullName evidence="1">Uncharacterized protein</fullName>
    </submittedName>
</protein>
<dbReference type="EMBL" id="SHOA02000001">
    <property type="protein sequence ID" value="TDH65783.1"/>
    <property type="molecule type" value="Genomic_DNA"/>
</dbReference>
<comment type="caution">
    <text evidence="1">The sequence shown here is derived from an EMBL/GenBank/DDBJ whole genome shotgun (WGS) entry which is preliminary data.</text>
</comment>
<evidence type="ECO:0000313" key="1">
    <source>
        <dbReference type="EMBL" id="TDH65783.1"/>
    </source>
</evidence>
<keyword evidence="2" id="KW-1185">Reference proteome</keyword>
<proteinExistence type="predicted"/>
<dbReference type="RefSeq" id="XP_067815282.1">
    <property type="nucleotide sequence ID" value="XM_067964830.1"/>
</dbReference>
<reference evidence="1 2" key="1">
    <citation type="journal article" date="2021" name="Genome Biol.">
        <title>AFLAP: assembly-free linkage analysis pipeline using k-mers from genome sequencing data.</title>
        <authorList>
            <person name="Fletcher K."/>
            <person name="Zhang L."/>
            <person name="Gil J."/>
            <person name="Han R."/>
            <person name="Cavanaugh K."/>
            <person name="Michelmore R."/>
        </authorList>
    </citation>
    <scope>NUCLEOTIDE SEQUENCE [LARGE SCALE GENOMIC DNA]</scope>
    <source>
        <strain evidence="1 2">SF5</strain>
    </source>
</reference>
<dbReference type="Proteomes" id="UP000294530">
    <property type="component" value="Unassembled WGS sequence"/>
</dbReference>
<dbReference type="AlphaFoldDB" id="A0A976FFH6"/>
<sequence length="63" mass="7191">MDFDPTDMLPENPSAPECTSVLVRPGGNKVCHEALQRLGLMLFDDRPFILRRCNPHTDFSYIL</sequence>
<evidence type="ECO:0000313" key="2">
    <source>
        <dbReference type="Proteomes" id="UP000294530"/>
    </source>
</evidence>
<dbReference type="GeneID" id="94350501"/>
<gene>
    <name evidence="1" type="ORF">CCR75_006762</name>
</gene>
<name>A0A976FFH6_BRELC</name>